<comment type="caution">
    <text evidence="10">The sequence shown here is derived from an EMBL/GenBank/DDBJ whole genome shotgun (WGS) entry which is preliminary data.</text>
</comment>
<keyword evidence="5" id="KW-0159">Chromosome partition</keyword>
<dbReference type="InterPro" id="IPR021151">
    <property type="entry name" value="GINS_A"/>
</dbReference>
<keyword evidence="6 7" id="KW-0539">Nucleus</keyword>
<evidence type="ECO:0000256" key="3">
    <source>
        <dbReference type="ARBA" id="ARBA00015139"/>
    </source>
</evidence>
<dbReference type="FunCoup" id="A0A1X2HIG4">
    <property type="interactions" value="435"/>
</dbReference>
<evidence type="ECO:0000256" key="2">
    <source>
        <dbReference type="ARBA" id="ARBA00010565"/>
    </source>
</evidence>
<dbReference type="Proteomes" id="UP000242180">
    <property type="component" value="Unassembled WGS sequence"/>
</dbReference>
<dbReference type="GO" id="GO:0000811">
    <property type="term" value="C:GINS complex"/>
    <property type="evidence" value="ECO:0007669"/>
    <property type="project" value="EnsemblFungi"/>
</dbReference>
<keyword evidence="11" id="KW-1185">Reference proteome</keyword>
<accession>A0A1X2HIG4</accession>
<keyword evidence="4 7" id="KW-0235">DNA replication</keyword>
<feature type="domain" description="GINS subunit" evidence="8">
    <location>
        <begin position="75"/>
        <end position="168"/>
    </location>
</feature>
<dbReference type="PANTHER" id="PTHR12772">
    <property type="entry name" value="DNA REPLICATION COMPLEX GINS PROTEIN PSF2"/>
    <property type="match status" value="1"/>
</dbReference>
<dbReference type="InParanoid" id="A0A1X2HIG4"/>
<sequence>MALPLAQQKAFTPQEIEFIVGNASIQVIPTRRMPTLTLIQETFGPFRPPFRTDVPLWLALSLKKNNRCTIVPPEWLNVENLKKVLETEEESDEFAEVPFYYMEMAHILLRFAVDDIPDAEEIRRLLKDLRETRQSKARAGLRVLDDAWLGMNNLSLMEVNEIRPFYARAFKEMQRLNPDSRSNQFL</sequence>
<evidence type="ECO:0000256" key="5">
    <source>
        <dbReference type="ARBA" id="ARBA00022829"/>
    </source>
</evidence>
<dbReference type="GO" id="GO:0000727">
    <property type="term" value="P:double-strand break repair via break-induced replication"/>
    <property type="evidence" value="ECO:0007669"/>
    <property type="project" value="EnsemblFungi"/>
</dbReference>
<dbReference type="PIRSF" id="PIRSF028998">
    <property type="entry name" value="GINS_Psf2_subgr"/>
    <property type="match status" value="1"/>
</dbReference>
<dbReference type="Gene3D" id="1.20.58.1020">
    <property type="match status" value="1"/>
</dbReference>
<dbReference type="CDD" id="cd11712">
    <property type="entry name" value="GINS_A_psf2"/>
    <property type="match status" value="1"/>
</dbReference>
<evidence type="ECO:0000256" key="1">
    <source>
        <dbReference type="ARBA" id="ARBA00004123"/>
    </source>
</evidence>
<proteinExistence type="inferred from homology"/>
<dbReference type="GO" id="GO:0007059">
    <property type="term" value="P:chromosome segregation"/>
    <property type="evidence" value="ECO:0007669"/>
    <property type="project" value="UniProtKB-KW"/>
</dbReference>
<dbReference type="InterPro" id="IPR007257">
    <property type="entry name" value="GINS_Psf2"/>
</dbReference>
<protein>
    <recommendedName>
        <fullName evidence="3 7">DNA replication complex GINS protein PSF2</fullName>
    </recommendedName>
</protein>
<evidence type="ECO:0000256" key="6">
    <source>
        <dbReference type="ARBA" id="ARBA00023242"/>
    </source>
</evidence>
<dbReference type="InterPro" id="IPR036224">
    <property type="entry name" value="GINS_bundle-like_dom_sf"/>
</dbReference>
<dbReference type="GO" id="GO:0043596">
    <property type="term" value="C:nuclear replication fork"/>
    <property type="evidence" value="ECO:0007669"/>
    <property type="project" value="EnsemblFungi"/>
</dbReference>
<dbReference type="GO" id="GO:0000785">
    <property type="term" value="C:chromatin"/>
    <property type="evidence" value="ECO:0007669"/>
    <property type="project" value="EnsemblFungi"/>
</dbReference>
<dbReference type="Pfam" id="PF25005">
    <property type="entry name" value="PSF2_N"/>
    <property type="match status" value="1"/>
</dbReference>
<dbReference type="CDD" id="cd21694">
    <property type="entry name" value="GINS_B_Psf2"/>
    <property type="match status" value="1"/>
</dbReference>
<feature type="domain" description="DNA replication complex GINS protein PSF2 N-terminal" evidence="9">
    <location>
        <begin position="12"/>
        <end position="71"/>
    </location>
</feature>
<dbReference type="EMBL" id="MCGN01000003">
    <property type="protein sequence ID" value="ORY98883.1"/>
    <property type="molecule type" value="Genomic_DNA"/>
</dbReference>
<name>A0A1X2HIG4_SYNRA</name>
<dbReference type="SUPFAM" id="SSF158573">
    <property type="entry name" value="GINS helical bundle-like"/>
    <property type="match status" value="1"/>
</dbReference>
<organism evidence="10 11">
    <name type="scientific">Syncephalastrum racemosum</name>
    <name type="common">Filamentous fungus</name>
    <dbReference type="NCBI Taxonomy" id="13706"/>
    <lineage>
        <taxon>Eukaryota</taxon>
        <taxon>Fungi</taxon>
        <taxon>Fungi incertae sedis</taxon>
        <taxon>Mucoromycota</taxon>
        <taxon>Mucoromycotina</taxon>
        <taxon>Mucoromycetes</taxon>
        <taxon>Mucorales</taxon>
        <taxon>Syncephalastraceae</taxon>
        <taxon>Syncephalastrum</taxon>
    </lineage>
</organism>
<comment type="similarity">
    <text evidence="2 7">Belongs to the GINS2/PSF2 family.</text>
</comment>
<dbReference type="Pfam" id="PF05916">
    <property type="entry name" value="Sld5"/>
    <property type="match status" value="1"/>
</dbReference>
<gene>
    <name evidence="10" type="ORF">BCR43DRAFT_488327</name>
</gene>
<dbReference type="FunFam" id="1.20.58.1020:FF:000001">
    <property type="entry name" value="DNA replication complex GINS protein PSF2"/>
    <property type="match status" value="1"/>
</dbReference>
<dbReference type="FunFam" id="3.40.5.50:FF:000001">
    <property type="entry name" value="DNA replication complex GINS protein PSF2"/>
    <property type="match status" value="1"/>
</dbReference>
<evidence type="ECO:0000256" key="4">
    <source>
        <dbReference type="ARBA" id="ARBA00022705"/>
    </source>
</evidence>
<dbReference type="PANTHER" id="PTHR12772:SF0">
    <property type="entry name" value="DNA REPLICATION COMPLEX GINS PROTEIN PSF2"/>
    <property type="match status" value="1"/>
</dbReference>
<dbReference type="STRING" id="13706.A0A1X2HIG4"/>
<reference evidence="10 11" key="1">
    <citation type="submission" date="2016-07" db="EMBL/GenBank/DDBJ databases">
        <title>Pervasive Adenine N6-methylation of Active Genes in Fungi.</title>
        <authorList>
            <consortium name="DOE Joint Genome Institute"/>
            <person name="Mondo S.J."/>
            <person name="Dannebaum R.O."/>
            <person name="Kuo R.C."/>
            <person name="Labutti K."/>
            <person name="Haridas S."/>
            <person name="Kuo A."/>
            <person name="Salamov A."/>
            <person name="Ahrendt S.R."/>
            <person name="Lipzen A."/>
            <person name="Sullivan W."/>
            <person name="Andreopoulos W.B."/>
            <person name="Clum A."/>
            <person name="Lindquist E."/>
            <person name="Daum C."/>
            <person name="Ramamoorthy G.K."/>
            <person name="Gryganskyi A."/>
            <person name="Culley D."/>
            <person name="Magnuson J.K."/>
            <person name="James T.Y."/>
            <person name="O'Malley M.A."/>
            <person name="Stajich J.E."/>
            <person name="Spatafora J.W."/>
            <person name="Visel A."/>
            <person name="Grigoriev I.V."/>
        </authorList>
    </citation>
    <scope>NUCLEOTIDE SEQUENCE [LARGE SCALE GENOMIC DNA]</scope>
    <source>
        <strain evidence="10 11">NRRL 2496</strain>
    </source>
</reference>
<dbReference type="SUPFAM" id="SSF160059">
    <property type="entry name" value="PriA/YqbF domain"/>
    <property type="match status" value="1"/>
</dbReference>
<dbReference type="OrthoDB" id="1938138at2759"/>
<dbReference type="AlphaFoldDB" id="A0A1X2HIG4"/>
<dbReference type="GO" id="GO:0071162">
    <property type="term" value="C:CMG complex"/>
    <property type="evidence" value="ECO:0007669"/>
    <property type="project" value="EnsemblFungi"/>
</dbReference>
<evidence type="ECO:0000259" key="9">
    <source>
        <dbReference type="Pfam" id="PF25005"/>
    </source>
</evidence>
<dbReference type="Gene3D" id="3.40.5.50">
    <property type="match status" value="1"/>
</dbReference>
<evidence type="ECO:0000256" key="7">
    <source>
        <dbReference type="PIRNR" id="PIRNR028998"/>
    </source>
</evidence>
<evidence type="ECO:0000259" key="8">
    <source>
        <dbReference type="Pfam" id="PF05916"/>
    </source>
</evidence>
<evidence type="ECO:0000313" key="11">
    <source>
        <dbReference type="Proteomes" id="UP000242180"/>
    </source>
</evidence>
<evidence type="ECO:0000313" key="10">
    <source>
        <dbReference type="EMBL" id="ORY98883.1"/>
    </source>
</evidence>
<comment type="subunit">
    <text evidence="7">Component of the GINS complex.</text>
</comment>
<dbReference type="OMA" id="GPYYMEL"/>
<comment type="subcellular location">
    <subcellularLocation>
        <location evidence="1 7">Nucleus</location>
    </subcellularLocation>
</comment>
<dbReference type="GO" id="GO:0033260">
    <property type="term" value="P:nuclear DNA replication"/>
    <property type="evidence" value="ECO:0007669"/>
    <property type="project" value="EnsemblFungi"/>
</dbReference>
<dbReference type="InterPro" id="IPR056784">
    <property type="entry name" value="PSF2_N"/>
</dbReference>